<evidence type="ECO:0000313" key="1">
    <source>
        <dbReference type="EnsemblPlants" id="AET1Gv20700200.4"/>
    </source>
</evidence>
<accession>A0A452ZBG0</accession>
<dbReference type="AlphaFoldDB" id="A0A452ZBG0"/>
<name>A0A452ZBG0_AEGTS</name>
<reference evidence="2" key="1">
    <citation type="journal article" date="2014" name="Science">
        <title>Ancient hybridizations among the ancestral genomes of bread wheat.</title>
        <authorList>
            <consortium name="International Wheat Genome Sequencing Consortium,"/>
            <person name="Marcussen T."/>
            <person name="Sandve S.R."/>
            <person name="Heier L."/>
            <person name="Spannagl M."/>
            <person name="Pfeifer M."/>
            <person name="Jakobsen K.S."/>
            <person name="Wulff B.B."/>
            <person name="Steuernagel B."/>
            <person name="Mayer K.F."/>
            <person name="Olsen O.A."/>
        </authorList>
    </citation>
    <scope>NUCLEOTIDE SEQUENCE [LARGE SCALE GENOMIC DNA]</scope>
    <source>
        <strain evidence="2">cv. AL8/78</strain>
    </source>
</reference>
<dbReference type="Proteomes" id="UP000015105">
    <property type="component" value="Chromosome 1D"/>
</dbReference>
<evidence type="ECO:0000313" key="2">
    <source>
        <dbReference type="Proteomes" id="UP000015105"/>
    </source>
</evidence>
<protein>
    <submittedName>
        <fullName evidence="1">Uncharacterized protein</fullName>
    </submittedName>
</protein>
<keyword evidence="2" id="KW-1185">Reference proteome</keyword>
<reference evidence="1" key="5">
    <citation type="journal article" date="2021" name="G3 (Bethesda)">
        <title>Aegilops tauschii genome assembly Aet v5.0 features greater sequence contiguity and improved annotation.</title>
        <authorList>
            <person name="Wang L."/>
            <person name="Zhu T."/>
            <person name="Rodriguez J.C."/>
            <person name="Deal K.R."/>
            <person name="Dubcovsky J."/>
            <person name="McGuire P.E."/>
            <person name="Lux T."/>
            <person name="Spannagl M."/>
            <person name="Mayer K.F.X."/>
            <person name="Baldrich P."/>
            <person name="Meyers B.C."/>
            <person name="Huo N."/>
            <person name="Gu Y.Q."/>
            <person name="Zhou H."/>
            <person name="Devos K.M."/>
            <person name="Bennetzen J.L."/>
            <person name="Unver T."/>
            <person name="Budak H."/>
            <person name="Gulick P.J."/>
            <person name="Galiba G."/>
            <person name="Kalapos B."/>
            <person name="Nelson D.R."/>
            <person name="Li P."/>
            <person name="You F.M."/>
            <person name="Luo M.C."/>
            <person name="Dvorak J."/>
        </authorList>
    </citation>
    <scope>NUCLEOTIDE SEQUENCE [LARGE SCALE GENOMIC DNA]</scope>
    <source>
        <strain evidence="1">cv. AL8/78</strain>
    </source>
</reference>
<reference evidence="2" key="2">
    <citation type="journal article" date="2017" name="Nat. Plants">
        <title>The Aegilops tauschii genome reveals multiple impacts of transposons.</title>
        <authorList>
            <person name="Zhao G."/>
            <person name="Zou C."/>
            <person name="Li K."/>
            <person name="Wang K."/>
            <person name="Li T."/>
            <person name="Gao L."/>
            <person name="Zhang X."/>
            <person name="Wang H."/>
            <person name="Yang Z."/>
            <person name="Liu X."/>
            <person name="Jiang W."/>
            <person name="Mao L."/>
            <person name="Kong X."/>
            <person name="Jiao Y."/>
            <person name="Jia J."/>
        </authorList>
    </citation>
    <scope>NUCLEOTIDE SEQUENCE [LARGE SCALE GENOMIC DNA]</scope>
    <source>
        <strain evidence="2">cv. AL8/78</strain>
    </source>
</reference>
<sequence length="37" mass="4165">MHDFVPNDGALLLLSDMDEVGSAWPDGTWSEFSRIVR</sequence>
<reference evidence="1" key="3">
    <citation type="journal article" date="2017" name="Nature">
        <title>Genome sequence of the progenitor of the wheat D genome Aegilops tauschii.</title>
        <authorList>
            <person name="Luo M.C."/>
            <person name="Gu Y.Q."/>
            <person name="Puiu D."/>
            <person name="Wang H."/>
            <person name="Twardziok S.O."/>
            <person name="Deal K.R."/>
            <person name="Huo N."/>
            <person name="Zhu T."/>
            <person name="Wang L."/>
            <person name="Wang Y."/>
            <person name="McGuire P.E."/>
            <person name="Liu S."/>
            <person name="Long H."/>
            <person name="Ramasamy R.K."/>
            <person name="Rodriguez J.C."/>
            <person name="Van S.L."/>
            <person name="Yuan L."/>
            <person name="Wang Z."/>
            <person name="Xia Z."/>
            <person name="Xiao L."/>
            <person name="Anderson O.D."/>
            <person name="Ouyang S."/>
            <person name="Liang Y."/>
            <person name="Zimin A.V."/>
            <person name="Pertea G."/>
            <person name="Qi P."/>
            <person name="Bennetzen J.L."/>
            <person name="Dai X."/>
            <person name="Dawson M.W."/>
            <person name="Muller H.G."/>
            <person name="Kugler K."/>
            <person name="Rivarola-Duarte L."/>
            <person name="Spannagl M."/>
            <person name="Mayer K.F.X."/>
            <person name="Lu F.H."/>
            <person name="Bevan M.W."/>
            <person name="Leroy P."/>
            <person name="Li P."/>
            <person name="You F.M."/>
            <person name="Sun Q."/>
            <person name="Liu Z."/>
            <person name="Lyons E."/>
            <person name="Wicker T."/>
            <person name="Salzberg S.L."/>
            <person name="Devos K.M."/>
            <person name="Dvorak J."/>
        </authorList>
    </citation>
    <scope>NUCLEOTIDE SEQUENCE [LARGE SCALE GENOMIC DNA]</scope>
    <source>
        <strain evidence="1">cv. AL8/78</strain>
    </source>
</reference>
<organism evidence="1 2">
    <name type="scientific">Aegilops tauschii subsp. strangulata</name>
    <name type="common">Goatgrass</name>
    <dbReference type="NCBI Taxonomy" id="200361"/>
    <lineage>
        <taxon>Eukaryota</taxon>
        <taxon>Viridiplantae</taxon>
        <taxon>Streptophyta</taxon>
        <taxon>Embryophyta</taxon>
        <taxon>Tracheophyta</taxon>
        <taxon>Spermatophyta</taxon>
        <taxon>Magnoliopsida</taxon>
        <taxon>Liliopsida</taxon>
        <taxon>Poales</taxon>
        <taxon>Poaceae</taxon>
        <taxon>BOP clade</taxon>
        <taxon>Pooideae</taxon>
        <taxon>Triticodae</taxon>
        <taxon>Triticeae</taxon>
        <taxon>Triticinae</taxon>
        <taxon>Aegilops</taxon>
    </lineage>
</organism>
<dbReference type="Gramene" id="AET1Gv20700200.4">
    <property type="protein sequence ID" value="AET1Gv20700200.4"/>
    <property type="gene ID" value="AET1Gv20700200"/>
</dbReference>
<dbReference type="EnsemblPlants" id="AET1Gv20700200.4">
    <property type="protein sequence ID" value="AET1Gv20700200.4"/>
    <property type="gene ID" value="AET1Gv20700200"/>
</dbReference>
<reference evidence="1" key="4">
    <citation type="submission" date="2019-03" db="UniProtKB">
        <authorList>
            <consortium name="EnsemblPlants"/>
        </authorList>
    </citation>
    <scope>IDENTIFICATION</scope>
</reference>
<proteinExistence type="predicted"/>